<evidence type="ECO:0000313" key="3">
    <source>
        <dbReference type="Proteomes" id="UP001642409"/>
    </source>
</evidence>
<dbReference type="EMBL" id="CAXDID020000060">
    <property type="protein sequence ID" value="CAL6010056.1"/>
    <property type="molecule type" value="Genomic_DNA"/>
</dbReference>
<evidence type="ECO:0000313" key="2">
    <source>
        <dbReference type="EMBL" id="CAL6010056.1"/>
    </source>
</evidence>
<name>A0AA86R209_9EUKA</name>
<organism evidence="1">
    <name type="scientific">Hexamita inflata</name>
    <dbReference type="NCBI Taxonomy" id="28002"/>
    <lineage>
        <taxon>Eukaryota</taxon>
        <taxon>Metamonada</taxon>
        <taxon>Diplomonadida</taxon>
        <taxon>Hexamitidae</taxon>
        <taxon>Hexamitinae</taxon>
        <taxon>Hexamita</taxon>
    </lineage>
</organism>
<gene>
    <name evidence="2" type="ORF">HINF_LOCUS21904</name>
    <name evidence="1" type="ORF">HINF_LOCUS57921</name>
</gene>
<dbReference type="Proteomes" id="UP001642409">
    <property type="component" value="Unassembled WGS sequence"/>
</dbReference>
<protein>
    <submittedName>
        <fullName evidence="1">Uncharacterized protein</fullName>
    </submittedName>
</protein>
<proteinExistence type="predicted"/>
<comment type="caution">
    <text evidence="1">The sequence shown here is derived from an EMBL/GenBank/DDBJ whole genome shotgun (WGS) entry which is preliminary data.</text>
</comment>
<keyword evidence="3" id="KW-1185">Reference proteome</keyword>
<dbReference type="EMBL" id="CATOUU010001068">
    <property type="protein sequence ID" value="CAI9970276.1"/>
    <property type="molecule type" value="Genomic_DNA"/>
</dbReference>
<accession>A0AA86R209</accession>
<reference evidence="1" key="1">
    <citation type="submission" date="2023-06" db="EMBL/GenBank/DDBJ databases">
        <authorList>
            <person name="Kurt Z."/>
        </authorList>
    </citation>
    <scope>NUCLEOTIDE SEQUENCE</scope>
</reference>
<reference evidence="2 3" key="2">
    <citation type="submission" date="2024-07" db="EMBL/GenBank/DDBJ databases">
        <authorList>
            <person name="Akdeniz Z."/>
        </authorList>
    </citation>
    <scope>NUCLEOTIDE SEQUENCE [LARGE SCALE GENOMIC DNA]</scope>
</reference>
<evidence type="ECO:0000313" key="1">
    <source>
        <dbReference type="EMBL" id="CAI9970276.1"/>
    </source>
</evidence>
<sequence length="1332" mass="156698">MQKHLNTVLQYIVYQQNVKLTDLAVKFPIFSPEQFNTILFLLKIQNKVILDNTSVSPTEQQTTRILGLQQIQQYPMSVVVAKCIAKYSKIGIMQPMLLKVGLQLDPKQSSRAVQILVENMLVVQAKNKRLFWQTGNVNQNNADLVSNIMMRMKFEPDSDEGFDLLLHDCVETQQNILDTCQDLSEAQITEVMTAKGIKTHLVKFVLGFMVDNQLISKVRNIYNKINISKQEIKYININYAAATHKVFVQNINLCILDKLFIKILQAPQSQTDLFGSFTVWDPKMGPQYHAMLKALYPIELYKQQQMSDLNTFFKIDLERFKTHKFKHIVEIIHEQQQNFNEQPFYVQVEDIISAEVQITEGSLMHRFDQIIDQQMDQLKKYKLKLIRNIFQNQPTSTFYFILTYMQTQMFSLGYTQILDNDSVIKILNILVENNILGVKQDVYYISNLEENEYDKIIKQMQFDEQQDEQIEEIPNKYQIKRQDEMAYYLYRAIINKVHIQKRLEYAMKENCFTPDYLLLQFTPRDLLSLFGIFNYIFKKNMFILVEENYFDMKIIDLPIEIQQVFFSQRRIFGSLKQIIVQKIKRLLEMQLFTEIATKEILKPNVLPYLSNQQKNAVAYQIKFDIIYDASYILETNPINSYVIDLFEPRIYQVNVDSNTLELYYSLPMNDPEIADLFWIIQKDFQQRIKLLKEPVNVPTVLVDFQKGISMKLNYQKYEKYFDLEFDFYNQIYNEYTKLRGREFTKDYLNSLKHQLSALQCPKYICDELVNFNIKYKQTNSQFVARAVIKLIEFECIPNLPVYVEGQRISPIVPIVSDKGKAISIQDIYEGQEELTQSIIVSQEEQFVQKQQIIEIPKTVKQSTKKSKPASQYIFSEKKQRKALQAIDPILLPAPVLDKQIMIFWLTSEYQQYQYYNDQYIQFGKSNLSMLASISSFSFKVASYIRCNQLSRIPRLQNSKLVCQFVSVLQSQPSFRRLLANQKNEQYVREYFAQKLYYAQNTKNNIQIRPSKLTRQKVGTIHVLQQMRPSDQFESKGTDFELSLKKSYECSNFFKQLFEEQIPLESDFSVYFCQLYNVKLQSVKDVQNFKQLFINALKPDVTKHRATLLNFESVLFRNECEADISDFIFRLVRDTDLRPQPLQTEKIKLDELDDIQLSRSQFTYDTVFERSQSTQPMSQFINLKSVFSPQRELSVPETDGFADILKNDLDLKNQILLFQNGQKISEEDGKITKTGILNKIYTYDSVEWCKREQIPRFELELNQSVFENIKSLILNKLNPSCSINELKINGIAKGTVLRILQVMIYDNEILVKNNKGNKVEEINETEGYWVTKL</sequence>